<name>Q2HEV3_CHAGB</name>
<dbReference type="AlphaFoldDB" id="Q2HEV3"/>
<feature type="region of interest" description="Disordered" evidence="1">
    <location>
        <begin position="131"/>
        <end position="178"/>
    </location>
</feature>
<feature type="compositionally biased region" description="Polar residues" evidence="1">
    <location>
        <begin position="132"/>
        <end position="149"/>
    </location>
</feature>
<dbReference type="Proteomes" id="UP000001056">
    <property type="component" value="Unassembled WGS sequence"/>
</dbReference>
<gene>
    <name evidence="2" type="ORF">CHGG_01251</name>
</gene>
<protein>
    <submittedName>
        <fullName evidence="2">Uncharacterized protein</fullName>
    </submittedName>
</protein>
<keyword evidence="3" id="KW-1185">Reference proteome</keyword>
<accession>Q2HEV3</accession>
<dbReference type="VEuPathDB" id="FungiDB:CHGG_01251"/>
<reference evidence="3" key="1">
    <citation type="journal article" date="2015" name="Genome Announc.">
        <title>Draft genome sequence of the cellulolytic fungus Chaetomium globosum.</title>
        <authorList>
            <person name="Cuomo C.A."/>
            <person name="Untereiner W.A."/>
            <person name="Ma L.-J."/>
            <person name="Grabherr M."/>
            <person name="Birren B.W."/>
        </authorList>
    </citation>
    <scope>NUCLEOTIDE SEQUENCE [LARGE SCALE GENOMIC DNA]</scope>
    <source>
        <strain evidence="3">ATCC 6205 / CBS 148.51 / DSM 1962 / NBRC 6347 / NRRL 1970</strain>
    </source>
</reference>
<dbReference type="HOGENOM" id="CLU_1038286_0_0_1"/>
<dbReference type="GeneID" id="4386866"/>
<dbReference type="RefSeq" id="XP_001220472.1">
    <property type="nucleotide sequence ID" value="XM_001220471.1"/>
</dbReference>
<dbReference type="EMBL" id="CH408029">
    <property type="protein sequence ID" value="EAQ93016.1"/>
    <property type="molecule type" value="Genomic_DNA"/>
</dbReference>
<feature type="region of interest" description="Disordered" evidence="1">
    <location>
        <begin position="1"/>
        <end position="38"/>
    </location>
</feature>
<proteinExistence type="predicted"/>
<organism evidence="2 3">
    <name type="scientific">Chaetomium globosum (strain ATCC 6205 / CBS 148.51 / DSM 1962 / NBRC 6347 / NRRL 1970)</name>
    <name type="common">Soil fungus</name>
    <dbReference type="NCBI Taxonomy" id="306901"/>
    <lineage>
        <taxon>Eukaryota</taxon>
        <taxon>Fungi</taxon>
        <taxon>Dikarya</taxon>
        <taxon>Ascomycota</taxon>
        <taxon>Pezizomycotina</taxon>
        <taxon>Sordariomycetes</taxon>
        <taxon>Sordariomycetidae</taxon>
        <taxon>Sordariales</taxon>
        <taxon>Chaetomiaceae</taxon>
        <taxon>Chaetomium</taxon>
    </lineage>
</organism>
<evidence type="ECO:0000256" key="1">
    <source>
        <dbReference type="SAM" id="MobiDB-lite"/>
    </source>
</evidence>
<feature type="compositionally biased region" description="Basic and acidic residues" evidence="1">
    <location>
        <begin position="154"/>
        <end position="167"/>
    </location>
</feature>
<evidence type="ECO:0000313" key="3">
    <source>
        <dbReference type="Proteomes" id="UP000001056"/>
    </source>
</evidence>
<dbReference type="InParanoid" id="Q2HEV3"/>
<sequence>MTSSSPGDDTRRHLAALPTQPSKNVRTGARANPRPFRGGSCRFRTSAGDLPPYWQFRVGARCCSTPPKRQSVLAVAVTALPEDFSPNHLSRTVPTLVDRSTADIPEPIFADSEERITVVLHRVTCRPFIGRKNQSWSPNPSRDLFSQRQSGGGSRRETPEAHWHVDQPRAGTSSSEPETFCTNIAGYPSLSVIGPPQGFESRKQLTLVHWVRRQGGKLANGAKFSAAKAKSRRVAPSEHESVCSPTGLASLATTKVWVPATCDSGQDV</sequence>
<evidence type="ECO:0000313" key="2">
    <source>
        <dbReference type="EMBL" id="EAQ93016.1"/>
    </source>
</evidence>